<evidence type="ECO:0000256" key="1">
    <source>
        <dbReference type="SAM" id="MobiDB-lite"/>
    </source>
</evidence>
<feature type="compositionally biased region" description="Basic and acidic residues" evidence="1">
    <location>
        <begin position="77"/>
        <end position="86"/>
    </location>
</feature>
<dbReference type="AlphaFoldDB" id="A0A8S1IU96"/>
<accession>A0A8S1IU96</accession>
<dbReference type="InterPro" id="IPR047365">
    <property type="entry name" value="Tudor_AtPTM-like"/>
</dbReference>
<feature type="region of interest" description="Disordered" evidence="1">
    <location>
        <begin position="61"/>
        <end position="86"/>
    </location>
</feature>
<proteinExistence type="predicted"/>
<dbReference type="Proteomes" id="UP000708148">
    <property type="component" value="Unassembled WGS sequence"/>
</dbReference>
<evidence type="ECO:0000313" key="4">
    <source>
        <dbReference type="Proteomes" id="UP000708148"/>
    </source>
</evidence>
<evidence type="ECO:0000313" key="3">
    <source>
        <dbReference type="EMBL" id="CAD7697724.1"/>
    </source>
</evidence>
<dbReference type="Pfam" id="PF21743">
    <property type="entry name" value="PTM_DIR17_Tudor"/>
    <property type="match status" value="1"/>
</dbReference>
<feature type="domain" description="PTM/DIR17-like Tudor" evidence="2">
    <location>
        <begin position="5"/>
        <end position="55"/>
    </location>
</feature>
<keyword evidence="4" id="KW-1185">Reference proteome</keyword>
<comment type="caution">
    <text evidence="3">The sequence shown here is derived from an EMBL/GenBank/DDBJ whole genome shotgun (WGS) entry which is preliminary data.</text>
</comment>
<name>A0A8S1IU96_9CHLO</name>
<protein>
    <recommendedName>
        <fullName evidence="2">PTM/DIR17-like Tudor domain-containing protein</fullName>
    </recommendedName>
</protein>
<reference evidence="3" key="1">
    <citation type="submission" date="2020-12" db="EMBL/GenBank/DDBJ databases">
        <authorList>
            <person name="Iha C."/>
        </authorList>
    </citation>
    <scope>NUCLEOTIDE SEQUENCE</scope>
</reference>
<gene>
    <name evidence="3" type="ORF">OSTQU699_LOCUS3085</name>
</gene>
<dbReference type="EMBL" id="CAJHUC010000704">
    <property type="protein sequence ID" value="CAD7697724.1"/>
    <property type="molecule type" value="Genomic_DNA"/>
</dbReference>
<evidence type="ECO:0000259" key="2">
    <source>
        <dbReference type="Pfam" id="PF21743"/>
    </source>
</evidence>
<organism evidence="3 4">
    <name type="scientific">Ostreobium quekettii</name>
    <dbReference type="NCBI Taxonomy" id="121088"/>
    <lineage>
        <taxon>Eukaryota</taxon>
        <taxon>Viridiplantae</taxon>
        <taxon>Chlorophyta</taxon>
        <taxon>core chlorophytes</taxon>
        <taxon>Ulvophyceae</taxon>
        <taxon>TCBD clade</taxon>
        <taxon>Bryopsidales</taxon>
        <taxon>Ostreobineae</taxon>
        <taxon>Ostreobiaceae</taxon>
        <taxon>Ostreobium</taxon>
    </lineage>
</organism>
<sequence>MDPVGRLVRKHFPSHGWFAGEVRGVIRVANRRYYRVVYEDGDVEDVSEVELKQILVEGGGGAAWRRPEGGRGGPARDVPRDNPPQDRLFHRLQLEGAPSRLAACVSPRP</sequence>